<dbReference type="Gene3D" id="3.10.10.10">
    <property type="entry name" value="HIV Type 1 Reverse Transcriptase, subunit A, domain 1"/>
    <property type="match status" value="1"/>
</dbReference>
<feature type="region of interest" description="Disordered" evidence="7">
    <location>
        <begin position="1"/>
        <end position="112"/>
    </location>
</feature>
<feature type="compositionally biased region" description="Polar residues" evidence="7">
    <location>
        <begin position="56"/>
        <end position="65"/>
    </location>
</feature>
<dbReference type="InterPro" id="IPR043128">
    <property type="entry name" value="Rev_trsase/Diguanyl_cyclase"/>
</dbReference>
<dbReference type="PROSITE" id="PS50994">
    <property type="entry name" value="INTEGRASE"/>
    <property type="match status" value="1"/>
</dbReference>
<reference evidence="9 10" key="1">
    <citation type="submission" date="2008-07" db="EMBL/GenBank/DDBJ databases">
        <authorList>
            <person name="El-Sayed N."/>
            <person name="Caler E."/>
            <person name="Inman J."/>
            <person name="Amedeo P."/>
            <person name="Hass B."/>
            <person name="Wortman J."/>
        </authorList>
    </citation>
    <scope>NUCLEOTIDE SEQUENCE [LARGE SCALE GENOMIC DNA]</scope>
    <source>
        <strain evidence="10">ATCC 50983 / TXsc</strain>
    </source>
</reference>
<dbReference type="InterPro" id="IPR041588">
    <property type="entry name" value="Integrase_H2C2"/>
</dbReference>
<evidence type="ECO:0000256" key="5">
    <source>
        <dbReference type="ARBA" id="ARBA00022801"/>
    </source>
</evidence>
<evidence type="ECO:0000256" key="7">
    <source>
        <dbReference type="SAM" id="MobiDB-lite"/>
    </source>
</evidence>
<dbReference type="PROSITE" id="PS00141">
    <property type="entry name" value="ASP_PROTEASE"/>
    <property type="match status" value="1"/>
</dbReference>
<dbReference type="EMBL" id="GG681295">
    <property type="protein sequence ID" value="EER04807.1"/>
    <property type="molecule type" value="Genomic_DNA"/>
</dbReference>
<dbReference type="GO" id="GO:0006508">
    <property type="term" value="P:proteolysis"/>
    <property type="evidence" value="ECO:0007669"/>
    <property type="project" value="InterPro"/>
</dbReference>
<dbReference type="SUPFAM" id="SSF53098">
    <property type="entry name" value="Ribonuclease H-like"/>
    <property type="match status" value="1"/>
</dbReference>
<dbReference type="GO" id="GO:0003964">
    <property type="term" value="F:RNA-directed DNA polymerase activity"/>
    <property type="evidence" value="ECO:0007669"/>
    <property type="project" value="UniProtKB-KW"/>
</dbReference>
<dbReference type="InterPro" id="IPR012337">
    <property type="entry name" value="RNaseH-like_sf"/>
</dbReference>
<keyword evidence="5" id="KW-0378">Hydrolase</keyword>
<feature type="domain" description="Integrase catalytic" evidence="8">
    <location>
        <begin position="1439"/>
        <end position="1614"/>
    </location>
</feature>
<dbReference type="GO" id="GO:0004190">
    <property type="term" value="F:aspartic-type endopeptidase activity"/>
    <property type="evidence" value="ECO:0007669"/>
    <property type="project" value="InterPro"/>
</dbReference>
<feature type="compositionally biased region" description="Polar residues" evidence="7">
    <location>
        <begin position="1"/>
        <end position="20"/>
    </location>
</feature>
<dbReference type="InParanoid" id="C5LEI9"/>
<dbReference type="PANTHER" id="PTHR37984">
    <property type="entry name" value="PROTEIN CBG26694"/>
    <property type="match status" value="1"/>
</dbReference>
<keyword evidence="2" id="KW-0548">Nucleotidyltransferase</keyword>
<organism evidence="10">
    <name type="scientific">Perkinsus marinus (strain ATCC 50983 / TXsc)</name>
    <dbReference type="NCBI Taxonomy" id="423536"/>
    <lineage>
        <taxon>Eukaryota</taxon>
        <taxon>Sar</taxon>
        <taxon>Alveolata</taxon>
        <taxon>Perkinsozoa</taxon>
        <taxon>Perkinsea</taxon>
        <taxon>Perkinsida</taxon>
        <taxon>Perkinsidae</taxon>
        <taxon>Perkinsus</taxon>
    </lineage>
</organism>
<gene>
    <name evidence="9" type="ORF">Pmar_PMAR026358</name>
</gene>
<keyword evidence="10" id="KW-1185">Reference proteome</keyword>
<keyword evidence="3" id="KW-0540">Nuclease</keyword>
<evidence type="ECO:0000256" key="2">
    <source>
        <dbReference type="ARBA" id="ARBA00022695"/>
    </source>
</evidence>
<dbReference type="InterPro" id="IPR036397">
    <property type="entry name" value="RNaseH_sf"/>
</dbReference>
<dbReference type="CDD" id="cd00303">
    <property type="entry name" value="retropepsin_like"/>
    <property type="match status" value="1"/>
</dbReference>
<dbReference type="SUPFAM" id="SSF56672">
    <property type="entry name" value="DNA/RNA polymerases"/>
    <property type="match status" value="1"/>
</dbReference>
<feature type="compositionally biased region" description="Basic and acidic residues" evidence="7">
    <location>
        <begin position="120"/>
        <end position="132"/>
    </location>
</feature>
<dbReference type="InterPro" id="IPR021109">
    <property type="entry name" value="Peptidase_aspartic_dom_sf"/>
</dbReference>
<dbReference type="RefSeq" id="XP_002772991.1">
    <property type="nucleotide sequence ID" value="XM_002772945.1"/>
</dbReference>
<dbReference type="GO" id="GO:0003676">
    <property type="term" value="F:nucleic acid binding"/>
    <property type="evidence" value="ECO:0007669"/>
    <property type="project" value="InterPro"/>
</dbReference>
<dbReference type="GO" id="GO:0004519">
    <property type="term" value="F:endonuclease activity"/>
    <property type="evidence" value="ECO:0007669"/>
    <property type="project" value="UniProtKB-KW"/>
</dbReference>
<feature type="region of interest" description="Disordered" evidence="7">
    <location>
        <begin position="120"/>
        <end position="139"/>
    </location>
</feature>
<accession>C5LEI9</accession>
<dbReference type="Gene3D" id="1.10.340.70">
    <property type="match status" value="1"/>
</dbReference>
<evidence type="ECO:0000256" key="1">
    <source>
        <dbReference type="ARBA" id="ARBA00022679"/>
    </source>
</evidence>
<feature type="region of interest" description="Disordered" evidence="7">
    <location>
        <begin position="1759"/>
        <end position="1802"/>
    </location>
</feature>
<proteinExistence type="predicted"/>
<evidence type="ECO:0000259" key="8">
    <source>
        <dbReference type="PROSITE" id="PS50994"/>
    </source>
</evidence>
<dbReference type="InterPro" id="IPR050951">
    <property type="entry name" value="Retrovirus_Pol_polyprotein"/>
</dbReference>
<keyword evidence="1" id="KW-0808">Transferase</keyword>
<keyword evidence="4" id="KW-0255">Endonuclease</keyword>
<dbReference type="Gene3D" id="3.30.70.270">
    <property type="match status" value="1"/>
</dbReference>
<feature type="compositionally biased region" description="Acidic residues" evidence="7">
    <location>
        <begin position="1781"/>
        <end position="1795"/>
    </location>
</feature>
<feature type="region of interest" description="Disordered" evidence="7">
    <location>
        <begin position="153"/>
        <end position="199"/>
    </location>
</feature>
<feature type="compositionally biased region" description="Basic and acidic residues" evidence="7">
    <location>
        <begin position="21"/>
        <end position="44"/>
    </location>
</feature>
<dbReference type="Gene3D" id="3.30.420.10">
    <property type="entry name" value="Ribonuclease H-like superfamily/Ribonuclease H"/>
    <property type="match status" value="1"/>
</dbReference>
<evidence type="ECO:0000256" key="3">
    <source>
        <dbReference type="ARBA" id="ARBA00022722"/>
    </source>
</evidence>
<dbReference type="GeneID" id="9050297"/>
<feature type="compositionally biased region" description="Acidic residues" evidence="7">
    <location>
        <begin position="1761"/>
        <end position="1773"/>
    </location>
</feature>
<dbReference type="GO" id="GO:0015074">
    <property type="term" value="P:DNA integration"/>
    <property type="evidence" value="ECO:0007669"/>
    <property type="project" value="InterPro"/>
</dbReference>
<sequence length="1802" mass="204031">MAPRSTKNSNKADGSSSREISTLHEEAEAAHIDREELPVDDQRQPDGGAPMHVRSAATNEGNTEAINVGTALKSTSPDDTDDNLAHGDSPFDDPFTAAEDGGYVTPFEDDYDDLPQQHEEVKSLKTQKREGTTEVMTEARAATRLPVQQSRMPLTRRPDDLKSQTGTSPPLVGDHAGPTRRLQSEHIDRPGAQPADYYDYPSRRRAANWYDDGVYADGDHTTSRSSRWSDAEWDDWQENQDRQKISKVISDVEWMTPVLGKGKYWDGSVDGPDSIALSEFRYKLTNSPDYEYQNECCKYFIVRRNLSDSIRKLVDVYEHNSDLQPASYHQPYRPNSRYWSDRRKQLWTYLTTVFGDSDGGFLETQWINMYLKKTERFIDFYATHESIAKELARTRGYKTLTEQEKRSHFYNCLPPKLKVHLDEQGYWTPGAVGYAKLVVLAQSWCRVHWDKSVSVNHVDVTDATTDDKVAREMPSDPPKRFAQRTRPGEGQSAFYAARLRVREDETILNDPRNKEILQASCGRCLDNSGTHKADTCCATMKYKEDRCKFCGLFHSIKSKCPEKYDSYQKKCSRCGRVNHGTMACFSNNPTVQGLSVVLIDNPGMGTSHFIDFEINDCQKPLRALLDSGAAMSVIHEAELTKIPDVVIQPTDLVVRTADGGSPKVTGIVRNLKLTFADDTVVYESFVVVDTPLSHAILLSTNALRGVGAVWFMTDKDNLMLLGGDAKSFIAAQRRHRAARTYSPQPIDYGVVEICDLVVEPPKPGAPRKDAYTSMTSIPNDVMEEMIISSYPQTEDDDDLMNKKGLTADQKVQQTKIAQAKDIATEDTKPFKWKLLPSTPKSRLGRFCLDVPWIDDRRPDGRLNGMAIQRAIATDSRLRDKERAAYLEVIKSLYDEGYVRHERRDNIEHLIPSFPVVRPDHATTKVRLVTDGSTGLNPLCRDGPIMNDDRLGMTLMSNLHLFRLSPYVILDDLRRAFYQVKIDPENEPYFGMANKYGSEMLYGVWTAMGFGSNYAPSALGQVLTTIIELNDFHHSDDQDVSILGEVALQVLDDYNLAINHATIADETPPIEVDHKIIASNDAAQSDDTTLRSHVSIYVDDVQSRGDTVPQVESIARKVMGGLRDHGFEDNPKKRMKSWLSHEGHYLGYGVKDDYMFVDYRPDLKLLEKKGRDLTRREAFRLIMAYYDPIGLGVEFAGRLRYLGRQCYQHSTSWDAKINELGSMGITVEVRHINGDKNPADGPSRPHGNDAPSPMTRTEVQHAVATASIATLDVVFDPHLTDEKDDLQAVDGNPPICKVNVIDIEHFFEDEEIKHLQDADGRLSTIKATLRNVPLNERPNGMRMYCLDENNVLYFTGITSIVDKSRTVTPLPVIPRCPKVQECLLTLHEGEGHVGAAKLLAIYQQWYFTPKVRQVLRRLLQSCPVCQRTRERACTRRAGGVVRPPGLHFGVGSCYILDLQGPFLECDDDPDVPQKKWGLTMTDPVSFHVLFDVLDNPSTGAVIDSVHKIIAMNGIPQAVVMDPGSCFTSSDFKMYLKSQAIAYTYLPRDAQHLGGFHERVHGTILQQVRSRLTRAELQDEPITFLTIYSEAVASVNRLPLTDFGGLTPFELYHGRRPRYFAGSCTGEDARLGQQLIDEWLPGLRRDELDVLESDLQMLCEEIYERRCQSMTDYFDLWKERNDRVRQRMQRAAQQRGPDPTIDVDDKVLRFRTRSHKQESGWQGPYIVTWKNQDGTLYRLKGEDGTSLPYVEGRFNLRKYYERDEQDDLPPYDSYDENGVIPPDDVEVEHDGELEDADVTNQDQY</sequence>
<keyword evidence="6" id="KW-0695">RNA-directed DNA polymerase</keyword>
<dbReference type="InterPro" id="IPR001969">
    <property type="entry name" value="Aspartic_peptidase_AS"/>
</dbReference>
<dbReference type="PANTHER" id="PTHR37984:SF5">
    <property type="entry name" value="PROTEIN NYNRIN-LIKE"/>
    <property type="match status" value="1"/>
</dbReference>
<evidence type="ECO:0000313" key="10">
    <source>
        <dbReference type="Proteomes" id="UP000007800"/>
    </source>
</evidence>
<evidence type="ECO:0000256" key="4">
    <source>
        <dbReference type="ARBA" id="ARBA00022759"/>
    </source>
</evidence>
<feature type="region of interest" description="Disordered" evidence="7">
    <location>
        <begin position="1231"/>
        <end position="1255"/>
    </location>
</feature>
<evidence type="ECO:0000256" key="6">
    <source>
        <dbReference type="ARBA" id="ARBA00022918"/>
    </source>
</evidence>
<evidence type="ECO:0000313" key="9">
    <source>
        <dbReference type="EMBL" id="EER04807.1"/>
    </source>
</evidence>
<dbReference type="Proteomes" id="UP000007800">
    <property type="component" value="Unassembled WGS sequence"/>
</dbReference>
<dbReference type="Gene3D" id="2.40.70.10">
    <property type="entry name" value="Acid Proteases"/>
    <property type="match status" value="1"/>
</dbReference>
<dbReference type="OrthoDB" id="115435at2759"/>
<dbReference type="InterPro" id="IPR043502">
    <property type="entry name" value="DNA/RNA_pol_sf"/>
</dbReference>
<name>C5LEI9_PERM5</name>
<dbReference type="Pfam" id="PF17921">
    <property type="entry name" value="Integrase_H2C2"/>
    <property type="match status" value="1"/>
</dbReference>
<dbReference type="SUPFAM" id="SSF50630">
    <property type="entry name" value="Acid proteases"/>
    <property type="match status" value="1"/>
</dbReference>
<protein>
    <submittedName>
        <fullName evidence="9">Gag/pol/env polyprotein, putative</fullName>
    </submittedName>
</protein>
<dbReference type="InterPro" id="IPR001584">
    <property type="entry name" value="Integrase_cat-core"/>
</dbReference>